<organism evidence="2 3">
    <name type="scientific">Halosaccharopolyspora lacisalsi</name>
    <dbReference type="NCBI Taxonomy" id="1000566"/>
    <lineage>
        <taxon>Bacteria</taxon>
        <taxon>Bacillati</taxon>
        <taxon>Actinomycetota</taxon>
        <taxon>Actinomycetes</taxon>
        <taxon>Pseudonocardiales</taxon>
        <taxon>Pseudonocardiaceae</taxon>
        <taxon>Halosaccharopolyspora</taxon>
    </lineage>
</organism>
<feature type="transmembrane region" description="Helical" evidence="1">
    <location>
        <begin position="61"/>
        <end position="82"/>
    </location>
</feature>
<keyword evidence="3" id="KW-1185">Reference proteome</keyword>
<dbReference type="EMBL" id="JACGWZ010000006">
    <property type="protein sequence ID" value="MBA8826899.1"/>
    <property type="molecule type" value="Genomic_DNA"/>
</dbReference>
<evidence type="ECO:0000313" key="3">
    <source>
        <dbReference type="Proteomes" id="UP000569329"/>
    </source>
</evidence>
<comment type="caution">
    <text evidence="2">The sequence shown here is derived from an EMBL/GenBank/DDBJ whole genome shotgun (WGS) entry which is preliminary data.</text>
</comment>
<evidence type="ECO:0000256" key="1">
    <source>
        <dbReference type="SAM" id="Phobius"/>
    </source>
</evidence>
<evidence type="ECO:0000313" key="2">
    <source>
        <dbReference type="EMBL" id="MBA8826899.1"/>
    </source>
</evidence>
<proteinExistence type="predicted"/>
<keyword evidence="1" id="KW-0472">Membrane</keyword>
<sequence length="88" mass="9378">MGRRLPTPVHLPGARAAMTAFFWYLAVLVPIPVGWVLYAVVTGDGPPCSGVFGCTTGALRGVVFVLLVEPFYLFIASPSLLLPVGSRF</sequence>
<reference evidence="2 3" key="1">
    <citation type="submission" date="2020-07" db="EMBL/GenBank/DDBJ databases">
        <title>Sequencing the genomes of 1000 actinobacteria strains.</title>
        <authorList>
            <person name="Klenk H.-P."/>
        </authorList>
    </citation>
    <scope>NUCLEOTIDE SEQUENCE [LARGE SCALE GENOMIC DNA]</scope>
    <source>
        <strain evidence="2 3">DSM 45975</strain>
    </source>
</reference>
<protein>
    <submittedName>
        <fullName evidence="2">Uncharacterized protein</fullName>
    </submittedName>
</protein>
<dbReference type="Proteomes" id="UP000569329">
    <property type="component" value="Unassembled WGS sequence"/>
</dbReference>
<feature type="transmembrane region" description="Helical" evidence="1">
    <location>
        <begin position="21"/>
        <end position="41"/>
    </location>
</feature>
<keyword evidence="1" id="KW-0812">Transmembrane</keyword>
<name>A0A839E1Y3_9PSEU</name>
<gene>
    <name evidence="2" type="ORF">FHX42_004278</name>
</gene>
<keyword evidence="1" id="KW-1133">Transmembrane helix</keyword>
<dbReference type="AlphaFoldDB" id="A0A839E1Y3"/>
<accession>A0A839E1Y3</accession>